<keyword evidence="2" id="KW-1185">Reference proteome</keyword>
<reference evidence="1" key="2">
    <citation type="submission" date="2018-08" db="UniProtKB">
        <authorList>
            <consortium name="EnsemblPlants"/>
        </authorList>
    </citation>
    <scope>IDENTIFICATION</scope>
    <source>
        <strain evidence="1">Yugu1</strain>
    </source>
</reference>
<accession>K4A496</accession>
<name>K4A496_SETIT</name>
<dbReference type="EnsemblPlants" id="KQL25635">
    <property type="protein sequence ID" value="KQL25635"/>
    <property type="gene ID" value="SETIT_033700mg"/>
</dbReference>
<protein>
    <submittedName>
        <fullName evidence="1">Uncharacterized protein</fullName>
    </submittedName>
</protein>
<dbReference type="EMBL" id="AGNK02001237">
    <property type="status" value="NOT_ANNOTATED_CDS"/>
    <property type="molecule type" value="Genomic_DNA"/>
</dbReference>
<evidence type="ECO:0000313" key="1">
    <source>
        <dbReference type="EnsemblPlants" id="KQL25635"/>
    </source>
</evidence>
<reference evidence="2" key="1">
    <citation type="journal article" date="2012" name="Nat. Biotechnol.">
        <title>Reference genome sequence of the model plant Setaria.</title>
        <authorList>
            <person name="Bennetzen J.L."/>
            <person name="Schmutz J."/>
            <person name="Wang H."/>
            <person name="Percifield R."/>
            <person name="Hawkins J."/>
            <person name="Pontaroli A.C."/>
            <person name="Estep M."/>
            <person name="Feng L."/>
            <person name="Vaughn J.N."/>
            <person name="Grimwood J."/>
            <person name="Jenkins J."/>
            <person name="Barry K."/>
            <person name="Lindquist E."/>
            <person name="Hellsten U."/>
            <person name="Deshpande S."/>
            <person name="Wang X."/>
            <person name="Wu X."/>
            <person name="Mitros T."/>
            <person name="Triplett J."/>
            <person name="Yang X."/>
            <person name="Ye C.Y."/>
            <person name="Mauro-Herrera M."/>
            <person name="Wang L."/>
            <person name="Li P."/>
            <person name="Sharma M."/>
            <person name="Sharma R."/>
            <person name="Ronald P.C."/>
            <person name="Panaud O."/>
            <person name="Kellogg E.A."/>
            <person name="Brutnell T.P."/>
            <person name="Doust A.N."/>
            <person name="Tuskan G.A."/>
            <person name="Rokhsar D."/>
            <person name="Devos K.M."/>
        </authorList>
    </citation>
    <scope>NUCLEOTIDE SEQUENCE [LARGE SCALE GENOMIC DNA]</scope>
    <source>
        <strain evidence="2">cv. Yugu1</strain>
    </source>
</reference>
<evidence type="ECO:0000313" key="2">
    <source>
        <dbReference type="Proteomes" id="UP000004995"/>
    </source>
</evidence>
<organism evidence="1 2">
    <name type="scientific">Setaria italica</name>
    <name type="common">Foxtail millet</name>
    <name type="synonym">Panicum italicum</name>
    <dbReference type="NCBI Taxonomy" id="4555"/>
    <lineage>
        <taxon>Eukaryota</taxon>
        <taxon>Viridiplantae</taxon>
        <taxon>Streptophyta</taxon>
        <taxon>Embryophyta</taxon>
        <taxon>Tracheophyta</taxon>
        <taxon>Spermatophyta</taxon>
        <taxon>Magnoliopsida</taxon>
        <taxon>Liliopsida</taxon>
        <taxon>Poales</taxon>
        <taxon>Poaceae</taxon>
        <taxon>PACMAD clade</taxon>
        <taxon>Panicoideae</taxon>
        <taxon>Panicodae</taxon>
        <taxon>Paniceae</taxon>
        <taxon>Cenchrinae</taxon>
        <taxon>Setaria</taxon>
    </lineage>
</organism>
<proteinExistence type="predicted"/>
<sequence length="47" mass="5666">MAASILNNLELQHPYRYSIVVRWCFTGAFRMLCISVRLMYEKRIHFS</sequence>
<dbReference type="AlphaFoldDB" id="K4A496"/>
<dbReference type="HOGENOM" id="CLU_3176316_0_0_1"/>
<dbReference type="InParanoid" id="K4A496"/>
<dbReference type="Gramene" id="KQL25635">
    <property type="protein sequence ID" value="KQL25635"/>
    <property type="gene ID" value="SETIT_033700mg"/>
</dbReference>
<dbReference type="Proteomes" id="UP000004995">
    <property type="component" value="Unassembled WGS sequence"/>
</dbReference>